<evidence type="ECO:0000313" key="5">
    <source>
        <dbReference type="Proteomes" id="UP000515204"/>
    </source>
</evidence>
<organism evidence="5 6">
    <name type="scientific">Dinoponera quadriceps</name>
    <name type="common">South American ant</name>
    <dbReference type="NCBI Taxonomy" id="609295"/>
    <lineage>
        <taxon>Eukaryota</taxon>
        <taxon>Metazoa</taxon>
        <taxon>Ecdysozoa</taxon>
        <taxon>Arthropoda</taxon>
        <taxon>Hexapoda</taxon>
        <taxon>Insecta</taxon>
        <taxon>Pterygota</taxon>
        <taxon>Neoptera</taxon>
        <taxon>Endopterygota</taxon>
        <taxon>Hymenoptera</taxon>
        <taxon>Apocrita</taxon>
        <taxon>Aculeata</taxon>
        <taxon>Formicoidea</taxon>
        <taxon>Formicidae</taxon>
        <taxon>Ponerinae</taxon>
        <taxon>Ponerini</taxon>
        <taxon>Dinoponera</taxon>
    </lineage>
</organism>
<evidence type="ECO:0000256" key="1">
    <source>
        <dbReference type="ARBA" id="ARBA00006091"/>
    </source>
</evidence>
<accession>A0A6P3XVC9</accession>
<feature type="domain" description="tRNA-splicing endonuclease subunit Sen15" evidence="4">
    <location>
        <begin position="29"/>
        <end position="119"/>
    </location>
</feature>
<keyword evidence="5" id="KW-1185">Reference proteome</keyword>
<dbReference type="Proteomes" id="UP000515204">
    <property type="component" value="Unplaced"/>
</dbReference>
<dbReference type="AlphaFoldDB" id="A0A6P3XVC9"/>
<protein>
    <submittedName>
        <fullName evidence="6">Uncharacterized protein LOC106748466</fullName>
    </submittedName>
</protein>
<sequence>MYDICHPAYYELCKLACSDPVKTTIAFYVYIELCEVKRFWDIRYKYNEELDQFYFEVKKSQNSQMEIYIPWATKYNISFSKIEKIQDILQSERLTFVFKSEDSSSVCYTVSRGLVKPESPETTKKRKEMEEKKANLETEIRKNTSNLYELAKTLRESSDQSCTVNSDISVESEKSVNIELAKTLHESNDPSDTANLDVSVESEKSMNIELVTLHENSNPSCTVNSGINIESEKSVNVESIVKPANIGATAEPKNTDS</sequence>
<dbReference type="OrthoDB" id="10002170at2759"/>
<comment type="similarity">
    <text evidence="1">Belongs to the SEN15 family.</text>
</comment>
<feature type="coiled-coil region" evidence="3">
    <location>
        <begin position="119"/>
        <end position="146"/>
    </location>
</feature>
<dbReference type="InterPro" id="IPR036167">
    <property type="entry name" value="tRNA_intron_Endo_cat-like_sf"/>
</dbReference>
<dbReference type="SUPFAM" id="SSF53032">
    <property type="entry name" value="tRNA-intron endonuclease catalytic domain-like"/>
    <property type="match status" value="1"/>
</dbReference>
<dbReference type="GO" id="GO:0005634">
    <property type="term" value="C:nucleus"/>
    <property type="evidence" value="ECO:0007669"/>
    <property type="project" value="UniProtKB-ARBA"/>
</dbReference>
<dbReference type="RefSeq" id="XP_014482481.1">
    <property type="nucleotide sequence ID" value="XM_014626995.1"/>
</dbReference>
<dbReference type="PANTHER" id="PTHR28582:SF1">
    <property type="entry name" value="TRNA-SPLICING ENDONUCLEASE SUBUNIT SEN15"/>
    <property type="match status" value="1"/>
</dbReference>
<keyword evidence="3" id="KW-0175">Coiled coil</keyword>
<dbReference type="Pfam" id="PF09631">
    <property type="entry name" value="Sen15"/>
    <property type="match status" value="1"/>
</dbReference>
<evidence type="ECO:0000256" key="3">
    <source>
        <dbReference type="SAM" id="Coils"/>
    </source>
</evidence>
<dbReference type="PANTHER" id="PTHR28582">
    <property type="entry name" value="TRNA-SPLICING ENDONUCLEASE SUBUNIT SEN15"/>
    <property type="match status" value="1"/>
</dbReference>
<keyword evidence="2" id="KW-0819">tRNA processing</keyword>
<evidence type="ECO:0000313" key="6">
    <source>
        <dbReference type="RefSeq" id="XP_014482481.1"/>
    </source>
</evidence>
<dbReference type="InterPro" id="IPR018593">
    <property type="entry name" value="tRNA-endonuc_su_Sen15"/>
</dbReference>
<evidence type="ECO:0000259" key="4">
    <source>
        <dbReference type="Pfam" id="PF09631"/>
    </source>
</evidence>
<gene>
    <name evidence="6" type="primary">LOC106748466</name>
</gene>
<evidence type="ECO:0000256" key="2">
    <source>
        <dbReference type="ARBA" id="ARBA00022694"/>
    </source>
</evidence>
<dbReference type="KEGG" id="dqu:106748466"/>
<dbReference type="GO" id="GO:0003676">
    <property type="term" value="F:nucleic acid binding"/>
    <property type="evidence" value="ECO:0007669"/>
    <property type="project" value="InterPro"/>
</dbReference>
<dbReference type="GeneID" id="106748466"/>
<reference evidence="6" key="1">
    <citation type="submission" date="2025-08" db="UniProtKB">
        <authorList>
            <consortium name="RefSeq"/>
        </authorList>
    </citation>
    <scope>IDENTIFICATION</scope>
</reference>
<dbReference type="GO" id="GO:0006388">
    <property type="term" value="P:tRNA splicing, via endonucleolytic cleavage and ligation"/>
    <property type="evidence" value="ECO:0007669"/>
    <property type="project" value="InterPro"/>
</dbReference>
<name>A0A6P3XVC9_DINQU</name>
<dbReference type="Gene3D" id="3.40.1350.10">
    <property type="match status" value="1"/>
</dbReference>
<proteinExistence type="inferred from homology"/>
<dbReference type="InterPro" id="IPR011856">
    <property type="entry name" value="tRNA_endonuc-like_dom_sf"/>
</dbReference>